<keyword evidence="5" id="KW-0808">Transferase</keyword>
<dbReference type="GO" id="GO:0008349">
    <property type="term" value="F:MAP kinase kinase kinase kinase activity"/>
    <property type="evidence" value="ECO:0007669"/>
    <property type="project" value="TreeGrafter"/>
</dbReference>
<evidence type="ECO:0000256" key="7">
    <source>
        <dbReference type="PROSITE-ProRule" id="PRU10141"/>
    </source>
</evidence>
<dbReference type="InterPro" id="IPR000719">
    <property type="entry name" value="Prot_kinase_dom"/>
</dbReference>
<name>A0A060YEN7_ONCMY</name>
<dbReference type="InterPro" id="IPR011009">
    <property type="entry name" value="Kinase-like_dom_sf"/>
</dbReference>
<keyword evidence="5" id="KW-0418">Kinase</keyword>
<reference evidence="9" key="2">
    <citation type="submission" date="2014-03" db="EMBL/GenBank/DDBJ databases">
        <authorList>
            <person name="Genoscope - CEA"/>
        </authorList>
    </citation>
    <scope>NUCLEOTIDE SEQUENCE</scope>
</reference>
<dbReference type="SMART" id="SM00220">
    <property type="entry name" value="S_TKc"/>
    <property type="match status" value="1"/>
</dbReference>
<evidence type="ECO:0000256" key="3">
    <source>
        <dbReference type="ARBA" id="ARBA00022527"/>
    </source>
</evidence>
<dbReference type="GO" id="GO:0005524">
    <property type="term" value="F:ATP binding"/>
    <property type="evidence" value="ECO:0007669"/>
    <property type="project" value="UniProtKB-UniRule"/>
</dbReference>
<evidence type="ECO:0000259" key="8">
    <source>
        <dbReference type="PROSITE" id="PS50011"/>
    </source>
</evidence>
<evidence type="ECO:0000256" key="4">
    <source>
        <dbReference type="ARBA" id="ARBA00022741"/>
    </source>
</evidence>
<feature type="binding site" evidence="7">
    <location>
        <position position="44"/>
    </location>
    <ligand>
        <name>ATP</name>
        <dbReference type="ChEBI" id="CHEBI:30616"/>
    </ligand>
</feature>
<keyword evidence="3" id="KW-0723">Serine/threonine-protein kinase</keyword>
<dbReference type="EMBL" id="FR908196">
    <property type="protein sequence ID" value="CDQ87859.1"/>
    <property type="molecule type" value="Genomic_DNA"/>
</dbReference>
<evidence type="ECO:0000256" key="2">
    <source>
        <dbReference type="ARBA" id="ARBA00012513"/>
    </source>
</evidence>
<evidence type="ECO:0000313" key="10">
    <source>
        <dbReference type="Proteomes" id="UP000193380"/>
    </source>
</evidence>
<evidence type="ECO:0000256" key="5">
    <source>
        <dbReference type="ARBA" id="ARBA00022777"/>
    </source>
</evidence>
<organism evidence="9 10">
    <name type="scientific">Oncorhynchus mykiss</name>
    <name type="common">Rainbow trout</name>
    <name type="synonym">Salmo gairdneri</name>
    <dbReference type="NCBI Taxonomy" id="8022"/>
    <lineage>
        <taxon>Eukaryota</taxon>
        <taxon>Metazoa</taxon>
        <taxon>Chordata</taxon>
        <taxon>Craniata</taxon>
        <taxon>Vertebrata</taxon>
        <taxon>Euteleostomi</taxon>
        <taxon>Actinopterygii</taxon>
        <taxon>Neopterygii</taxon>
        <taxon>Teleostei</taxon>
        <taxon>Protacanthopterygii</taxon>
        <taxon>Salmoniformes</taxon>
        <taxon>Salmonidae</taxon>
        <taxon>Salmoninae</taxon>
        <taxon>Oncorhynchus</taxon>
    </lineage>
</organism>
<dbReference type="PANTHER" id="PTHR48012:SF30">
    <property type="entry name" value="NON-SPECIFIC SERINE_THREONINE PROTEIN KINASE"/>
    <property type="match status" value="1"/>
</dbReference>
<dbReference type="SUPFAM" id="SSF56112">
    <property type="entry name" value="Protein kinase-like (PK-like)"/>
    <property type="match status" value="1"/>
</dbReference>
<evidence type="ECO:0000313" key="9">
    <source>
        <dbReference type="EMBL" id="CDQ87859.1"/>
    </source>
</evidence>
<dbReference type="PANTHER" id="PTHR48012">
    <property type="entry name" value="STERILE20-LIKE KINASE, ISOFORM B-RELATED"/>
    <property type="match status" value="1"/>
</dbReference>
<sequence>MDAIGVSYSNPLEDYEMIHRIGSGTYGDVFKARNIKTSVISAIKVVKLDPGDDILSIQQEITMIKECTHKNIVAYFGSYLRNNKLWICMEYCGGGSLQDIYHVTGPLNERQIAYVCRETLQVSMKLYAALFIG</sequence>
<evidence type="ECO:0000256" key="6">
    <source>
        <dbReference type="ARBA" id="ARBA00022840"/>
    </source>
</evidence>
<dbReference type="GO" id="GO:0005737">
    <property type="term" value="C:cytoplasm"/>
    <property type="evidence" value="ECO:0007669"/>
    <property type="project" value="TreeGrafter"/>
</dbReference>
<accession>A0A060YEN7</accession>
<dbReference type="Gene3D" id="1.10.510.10">
    <property type="entry name" value="Transferase(Phosphotransferase) domain 1"/>
    <property type="match status" value="1"/>
</dbReference>
<dbReference type="InterPro" id="IPR017441">
    <property type="entry name" value="Protein_kinase_ATP_BS"/>
</dbReference>
<keyword evidence="4 7" id="KW-0547">Nucleotide-binding</keyword>
<evidence type="ECO:0000256" key="1">
    <source>
        <dbReference type="ARBA" id="ARBA00008874"/>
    </source>
</evidence>
<dbReference type="PROSITE" id="PS00107">
    <property type="entry name" value="PROTEIN_KINASE_ATP"/>
    <property type="match status" value="1"/>
</dbReference>
<dbReference type="PROSITE" id="PS50011">
    <property type="entry name" value="PROTEIN_KINASE_DOM"/>
    <property type="match status" value="1"/>
</dbReference>
<gene>
    <name evidence="9" type="ORF">GSONMT00006607001</name>
</gene>
<dbReference type="EC" id="2.7.11.1" evidence="2"/>
<dbReference type="Pfam" id="PF00069">
    <property type="entry name" value="Pkinase"/>
    <property type="match status" value="1"/>
</dbReference>
<keyword evidence="6 7" id="KW-0067">ATP-binding</keyword>
<dbReference type="STRING" id="8022.A0A060YEN7"/>
<comment type="similarity">
    <text evidence="1">Belongs to the protein kinase superfamily. STE Ser/Thr protein kinase family. STE20 subfamily.</text>
</comment>
<dbReference type="PaxDb" id="8022-A0A060YEN7"/>
<reference evidence="9" key="1">
    <citation type="journal article" date="2014" name="Nat. Commun.">
        <title>The rainbow trout genome provides novel insights into evolution after whole-genome duplication in vertebrates.</title>
        <authorList>
            <person name="Berthelot C."/>
            <person name="Brunet F."/>
            <person name="Chalopin D."/>
            <person name="Juanchich A."/>
            <person name="Bernard M."/>
            <person name="Noel B."/>
            <person name="Bento P."/>
            <person name="Da Silva C."/>
            <person name="Labadie K."/>
            <person name="Alberti A."/>
            <person name="Aury J.M."/>
            <person name="Louis A."/>
            <person name="Dehais P."/>
            <person name="Bardou P."/>
            <person name="Montfort J."/>
            <person name="Klopp C."/>
            <person name="Cabau C."/>
            <person name="Gaspin C."/>
            <person name="Thorgaard G.H."/>
            <person name="Boussaha M."/>
            <person name="Quillet E."/>
            <person name="Guyomard R."/>
            <person name="Galiana D."/>
            <person name="Bobe J."/>
            <person name="Volff J.N."/>
            <person name="Genet C."/>
            <person name="Wincker P."/>
            <person name="Jaillon O."/>
            <person name="Roest Crollius H."/>
            <person name="Guiguen Y."/>
        </authorList>
    </citation>
    <scope>NUCLEOTIDE SEQUENCE [LARGE SCALE GENOMIC DNA]</scope>
</reference>
<dbReference type="Proteomes" id="UP000193380">
    <property type="component" value="Unassembled WGS sequence"/>
</dbReference>
<protein>
    <recommendedName>
        <fullName evidence="2">non-specific serine/threonine protein kinase</fullName>
        <ecNumber evidence="2">2.7.11.1</ecNumber>
    </recommendedName>
</protein>
<feature type="domain" description="Protein kinase" evidence="8">
    <location>
        <begin position="15"/>
        <end position="133"/>
    </location>
</feature>
<proteinExistence type="inferred from homology"/>
<dbReference type="AlphaFoldDB" id="A0A060YEN7"/>
<dbReference type="InterPro" id="IPR050629">
    <property type="entry name" value="STE20/SPS1-PAK"/>
</dbReference>